<dbReference type="EMBL" id="CM042883">
    <property type="protein sequence ID" value="KAI4373742.1"/>
    <property type="molecule type" value="Genomic_DNA"/>
</dbReference>
<name>A0ACB9R5M4_9MYRT</name>
<gene>
    <name evidence="1" type="ORF">MLD38_011828</name>
</gene>
<evidence type="ECO:0000313" key="1">
    <source>
        <dbReference type="EMBL" id="KAI4373742.1"/>
    </source>
</evidence>
<reference evidence="2" key="1">
    <citation type="journal article" date="2023" name="Front. Plant Sci.">
        <title>Chromosomal-level genome assembly of Melastoma candidum provides insights into trichome evolution.</title>
        <authorList>
            <person name="Zhong Y."/>
            <person name="Wu W."/>
            <person name="Sun C."/>
            <person name="Zou P."/>
            <person name="Liu Y."/>
            <person name="Dai S."/>
            <person name="Zhou R."/>
        </authorList>
    </citation>
    <scope>NUCLEOTIDE SEQUENCE [LARGE SCALE GENOMIC DNA]</scope>
</reference>
<protein>
    <submittedName>
        <fullName evidence="1">Uncharacterized protein</fullName>
    </submittedName>
</protein>
<sequence>MPGTKMFPATAGPPLPIVDSDGRTLRAYQAWKGNNRFYFGGRIMLGPDAGSLFWSVFLIIAPVVLFCMFESQWLVEEFNRTSAILIAAISVLIAVLILVLLFLTAMSDPGIIPRNAHPPELEDDADGSSLSADWSGPSSLPPTKDVLVNGIIVKVKYCQTCMLHRPPRCSHCSICNNCVDRFDHHCPWVGQCIGKRNYRFFFMFITSTTALCIYVFAFCWVNIIWIMHKFECSLGKAFTMSPVSGILILYTFIVTWFVGGLTSFHLYLISTNQTTYENCRYRYDSKSNPHNLGCIRNIFDVLFSEVPPSKNDFRAEIEKDPSSEHHTSLSVGHSPSPMLLKENNDREAGKREGVAAKDSEGMQTQINRISGLEICSNQPPRENWDGRQNLEITPDVKVLDAEFGKQYSAPKDQNQHREP</sequence>
<evidence type="ECO:0000313" key="2">
    <source>
        <dbReference type="Proteomes" id="UP001057402"/>
    </source>
</evidence>
<comment type="caution">
    <text evidence="1">The sequence shown here is derived from an EMBL/GenBank/DDBJ whole genome shotgun (WGS) entry which is preliminary data.</text>
</comment>
<keyword evidence="2" id="KW-1185">Reference proteome</keyword>
<organism evidence="1 2">
    <name type="scientific">Melastoma candidum</name>
    <dbReference type="NCBI Taxonomy" id="119954"/>
    <lineage>
        <taxon>Eukaryota</taxon>
        <taxon>Viridiplantae</taxon>
        <taxon>Streptophyta</taxon>
        <taxon>Embryophyta</taxon>
        <taxon>Tracheophyta</taxon>
        <taxon>Spermatophyta</taxon>
        <taxon>Magnoliopsida</taxon>
        <taxon>eudicotyledons</taxon>
        <taxon>Gunneridae</taxon>
        <taxon>Pentapetalae</taxon>
        <taxon>rosids</taxon>
        <taxon>malvids</taxon>
        <taxon>Myrtales</taxon>
        <taxon>Melastomataceae</taxon>
        <taxon>Melastomatoideae</taxon>
        <taxon>Melastomateae</taxon>
        <taxon>Melastoma</taxon>
    </lineage>
</organism>
<dbReference type="Proteomes" id="UP001057402">
    <property type="component" value="Chromosome 4"/>
</dbReference>
<proteinExistence type="predicted"/>
<accession>A0ACB9R5M4</accession>